<evidence type="ECO:0000256" key="2">
    <source>
        <dbReference type="ARBA" id="ARBA00023267"/>
    </source>
</evidence>
<evidence type="ECO:0000313" key="5">
    <source>
        <dbReference type="EMBL" id="ART65461.1"/>
    </source>
</evidence>
<dbReference type="GO" id="GO:0003989">
    <property type="term" value="F:acetyl-CoA carboxylase activity"/>
    <property type="evidence" value="ECO:0007669"/>
    <property type="project" value="InterPro"/>
</dbReference>
<dbReference type="EMBL" id="KY033529">
    <property type="protein sequence ID" value="ART65461.1"/>
    <property type="molecule type" value="Genomic_DNA"/>
</dbReference>
<dbReference type="AlphaFoldDB" id="A0A3G1I948"/>
<dbReference type="PROSITE" id="PS50968">
    <property type="entry name" value="BIOTINYL_LIPOYL"/>
    <property type="match status" value="1"/>
</dbReference>
<dbReference type="InterPro" id="IPR001249">
    <property type="entry name" value="AcCoA_biotinCC"/>
</dbReference>
<dbReference type="InterPro" id="IPR011053">
    <property type="entry name" value="Single_hybrid_motif"/>
</dbReference>
<dbReference type="RefSeq" id="YP_009390097.1">
    <property type="nucleotide sequence ID" value="NC_035231.1"/>
</dbReference>
<protein>
    <recommendedName>
        <fullName evidence="1 3">Biotin carboxyl carrier protein of acetyl-CoA carboxylase</fullName>
    </recommendedName>
</protein>
<geneLocation type="chloroplast" evidence="5"/>
<comment type="pathway">
    <text evidence="3">Lipid metabolism; fatty acid biosynthesis.</text>
</comment>
<evidence type="ECO:0000256" key="3">
    <source>
        <dbReference type="RuleBase" id="RU364072"/>
    </source>
</evidence>
<keyword evidence="3" id="KW-0444">Lipid biosynthesis</keyword>
<evidence type="ECO:0000259" key="4">
    <source>
        <dbReference type="PROSITE" id="PS50968"/>
    </source>
</evidence>
<accession>A0A3G1I948</accession>
<keyword evidence="3" id="KW-0443">Lipid metabolism</keyword>
<dbReference type="CDD" id="cd06850">
    <property type="entry name" value="biotinyl_domain"/>
    <property type="match status" value="1"/>
</dbReference>
<comment type="function">
    <text evidence="3">This protein is a component of the acetyl coenzyme A carboxylase complex; first, biotin carboxylase catalyzes the carboxylation of the carrier protein and then the transcarboxylase transfers the carboxyl group to form malonyl-CoA.</text>
</comment>
<name>A0A3G1I948_9FLOR</name>
<dbReference type="Gene3D" id="2.40.50.100">
    <property type="match status" value="1"/>
</dbReference>
<organism evidence="5">
    <name type="scientific">Sheathia arcuata</name>
    <dbReference type="NCBI Taxonomy" id="340433"/>
    <lineage>
        <taxon>Eukaryota</taxon>
        <taxon>Rhodophyta</taxon>
        <taxon>Florideophyceae</taxon>
        <taxon>Nemaliophycidae</taxon>
        <taxon>Batrachospermales</taxon>
        <taxon>Batrachospermaceae</taxon>
        <taxon>Sheathia</taxon>
    </lineage>
</organism>
<keyword evidence="2 3" id="KW-0092">Biotin</keyword>
<dbReference type="GO" id="GO:0006633">
    <property type="term" value="P:fatty acid biosynthetic process"/>
    <property type="evidence" value="ECO:0007669"/>
    <property type="project" value="UniProtKB-UniPathway"/>
</dbReference>
<dbReference type="PANTHER" id="PTHR45266:SF3">
    <property type="entry name" value="OXALOACETATE DECARBOXYLASE ALPHA CHAIN"/>
    <property type="match status" value="1"/>
</dbReference>
<keyword evidence="3" id="KW-0276">Fatty acid metabolism</keyword>
<keyword evidence="3" id="KW-0275">Fatty acid biosynthesis</keyword>
<dbReference type="Pfam" id="PF00364">
    <property type="entry name" value="Biotin_lipoyl"/>
    <property type="match status" value="1"/>
</dbReference>
<gene>
    <name evidence="5" type="primary">accB</name>
</gene>
<dbReference type="PRINTS" id="PR01071">
    <property type="entry name" value="ACOABIOTINCC"/>
</dbReference>
<dbReference type="GeneID" id="33350772"/>
<dbReference type="PANTHER" id="PTHR45266">
    <property type="entry name" value="OXALOACETATE DECARBOXYLASE ALPHA CHAIN"/>
    <property type="match status" value="1"/>
</dbReference>
<keyword evidence="3 5" id="KW-0934">Plastid</keyword>
<sequence>MKEYKINVQFNLKDLREFLLCIKNNDLQYISIKENGFELMINKEIIQADNYTTSYLNNASVNKSKNNDLNTKLNPTKQKLSGTGQLVNSNQALDNYFTIVSPMVGTFYRSPAPNEPYFIELYDQVEKHQTVCIIEAMKLMNEIEAEISGNVVEILVKDGDIVDSGQALMKIRSNKI</sequence>
<dbReference type="NCBIfam" id="TIGR00531">
    <property type="entry name" value="BCCP"/>
    <property type="match status" value="1"/>
</dbReference>
<dbReference type="InterPro" id="IPR050709">
    <property type="entry name" value="Biotin_Carboxyl_Carrier/Decarb"/>
</dbReference>
<dbReference type="UniPathway" id="UPA00094"/>
<dbReference type="SUPFAM" id="SSF51230">
    <property type="entry name" value="Single hybrid motif"/>
    <property type="match status" value="1"/>
</dbReference>
<comment type="subcellular location">
    <subcellularLocation>
        <location evidence="3">Plastid</location>
        <location evidence="3">Chloroplast</location>
    </subcellularLocation>
</comment>
<reference evidence="5" key="1">
    <citation type="journal article" date="2017" name="Sci. Rep.">
        <title>Origin and evolutionary history of freshwater Rhodophyta: further insights based on phylogenomic evidence.</title>
        <authorList>
            <person name="Nan F."/>
            <person name="Feng J."/>
            <person name="Lv J."/>
            <person name="Liu Q."/>
            <person name="Fang K."/>
            <person name="Gong C."/>
            <person name="Xie S."/>
        </authorList>
    </citation>
    <scope>NUCLEOTIDE SEQUENCE</scope>
</reference>
<evidence type="ECO:0000256" key="1">
    <source>
        <dbReference type="ARBA" id="ARBA00017562"/>
    </source>
</evidence>
<feature type="domain" description="Lipoyl-binding" evidence="4">
    <location>
        <begin position="96"/>
        <end position="172"/>
    </location>
</feature>
<dbReference type="GO" id="GO:0009317">
    <property type="term" value="C:acetyl-CoA carboxylase complex"/>
    <property type="evidence" value="ECO:0007669"/>
    <property type="project" value="InterPro"/>
</dbReference>
<proteinExistence type="predicted"/>
<dbReference type="GO" id="GO:0009507">
    <property type="term" value="C:chloroplast"/>
    <property type="evidence" value="ECO:0007669"/>
    <property type="project" value="UniProtKB-SubCell"/>
</dbReference>
<dbReference type="InterPro" id="IPR000089">
    <property type="entry name" value="Biotin_lipoyl"/>
</dbReference>
<keyword evidence="3 5" id="KW-0150">Chloroplast</keyword>